<organism evidence="1 2">
    <name type="scientific">Falsiroseomonas tokyonensis</name>
    <dbReference type="NCBI Taxonomy" id="430521"/>
    <lineage>
        <taxon>Bacteria</taxon>
        <taxon>Pseudomonadati</taxon>
        <taxon>Pseudomonadota</taxon>
        <taxon>Alphaproteobacteria</taxon>
        <taxon>Acetobacterales</taxon>
        <taxon>Roseomonadaceae</taxon>
        <taxon>Falsiroseomonas</taxon>
    </lineage>
</organism>
<name>A0ABV7BSK9_9PROT</name>
<dbReference type="Pfam" id="PF02515">
    <property type="entry name" value="CoA_transf_3"/>
    <property type="match status" value="1"/>
</dbReference>
<dbReference type="InterPro" id="IPR003673">
    <property type="entry name" value="CoA-Trfase_fam_III"/>
</dbReference>
<dbReference type="RefSeq" id="WP_216835777.1">
    <property type="nucleotide sequence ID" value="NZ_JAFNJS010000002.1"/>
</dbReference>
<accession>A0ABV7BSK9</accession>
<sequence length="402" mass="42395">MAGFLGDLRVVEVSAFIAAPIGGMTLAQMGAEVIRIDPIGGNIDYRRWPLAPTGTSLYWTGLNKSKRSVALALHKPEGREIARALICAPGEGKGILLTNLPASGWMSHAELSKHRADLIMMRLTGNHDGSGAVDYTVNCASGFPTATGSGGEPVNHVLPAWDIAAGLYLSTGLLAAERARRRDGQGREVTLALSDVMLASVATLGYVADVQVNNSVRPPMGNDLYGAWGRDFPTKDGRRVMVCAISNRQWAAVGKATGLAEKIAMIGPMLDVDLNDEGGRFEARHAINAVLAPWFAKHTLAEIGEAFAGTGVLWGPYQDFGQLVREDARCSTANPMFSQISQQGVGEILAPAVPLGFAERAPAAPAPRLGEDTDRVLAEVLGLTTSAIGKLHDAGTIAGPQE</sequence>
<gene>
    <name evidence="1" type="ORF">ACFOD3_07270</name>
</gene>
<reference evidence="2" key="1">
    <citation type="journal article" date="2019" name="Int. J. Syst. Evol. Microbiol.">
        <title>The Global Catalogue of Microorganisms (GCM) 10K type strain sequencing project: providing services to taxonomists for standard genome sequencing and annotation.</title>
        <authorList>
            <consortium name="The Broad Institute Genomics Platform"/>
            <consortium name="The Broad Institute Genome Sequencing Center for Infectious Disease"/>
            <person name="Wu L."/>
            <person name="Ma J."/>
        </authorList>
    </citation>
    <scope>NUCLEOTIDE SEQUENCE [LARGE SCALE GENOMIC DNA]</scope>
    <source>
        <strain evidence="2">CGMCC 1.16855</strain>
    </source>
</reference>
<dbReference type="Proteomes" id="UP001595420">
    <property type="component" value="Unassembled WGS sequence"/>
</dbReference>
<dbReference type="PANTHER" id="PTHR48228">
    <property type="entry name" value="SUCCINYL-COA--D-CITRAMALATE COA-TRANSFERASE"/>
    <property type="match status" value="1"/>
</dbReference>
<evidence type="ECO:0000313" key="2">
    <source>
        <dbReference type="Proteomes" id="UP001595420"/>
    </source>
</evidence>
<dbReference type="InterPro" id="IPR050509">
    <property type="entry name" value="CoA-transferase_III"/>
</dbReference>
<dbReference type="GO" id="GO:0016740">
    <property type="term" value="F:transferase activity"/>
    <property type="evidence" value="ECO:0007669"/>
    <property type="project" value="UniProtKB-KW"/>
</dbReference>
<dbReference type="EMBL" id="JBHRSB010000002">
    <property type="protein sequence ID" value="MFC2999686.1"/>
    <property type="molecule type" value="Genomic_DNA"/>
</dbReference>
<comment type="caution">
    <text evidence="1">The sequence shown here is derived from an EMBL/GenBank/DDBJ whole genome shotgun (WGS) entry which is preliminary data.</text>
</comment>
<evidence type="ECO:0000313" key="1">
    <source>
        <dbReference type="EMBL" id="MFC2999686.1"/>
    </source>
</evidence>
<keyword evidence="1" id="KW-0808">Transferase</keyword>
<proteinExistence type="predicted"/>
<keyword evidence="2" id="KW-1185">Reference proteome</keyword>
<dbReference type="PANTHER" id="PTHR48228:SF5">
    <property type="entry name" value="ALPHA-METHYLACYL-COA RACEMASE"/>
    <property type="match status" value="1"/>
</dbReference>
<protein>
    <submittedName>
        <fullName evidence="1">CoA transferase</fullName>
    </submittedName>
</protein>